<feature type="transmembrane region" description="Helical" evidence="2">
    <location>
        <begin position="56"/>
        <end position="74"/>
    </location>
</feature>
<feature type="domain" description="SbsA Ig-like" evidence="3">
    <location>
        <begin position="289"/>
        <end position="384"/>
    </location>
</feature>
<feature type="transmembrane region" description="Helical" evidence="2">
    <location>
        <begin position="15"/>
        <end position="36"/>
    </location>
</feature>
<comment type="caution">
    <text evidence="5">The sequence shown here is derived from an EMBL/GenBank/DDBJ whole genome shotgun (WGS) entry which is preliminary data.</text>
</comment>
<evidence type="ECO:0000256" key="2">
    <source>
        <dbReference type="SAM" id="Phobius"/>
    </source>
</evidence>
<sequence length="684" mass="76513">MESINYWLSQVSFELLLGILVVLSIALITYTSIRVYHITHPDRNKDSHPRPPKRSLLIVAGINIFGLIILGLLFQNLFFTYPKMVYTYPAWDDYWNDYDQPIEVVFDRPINSKKLVLNLSPETSGTWKFEKAIPFLPFTRTIRFVPDETVYPGNKVIAYFTHVTNVFNTFQNREEFLQFNSVELPTVLSSTPERNSKAVHVDQEITFQLSHREGDYVDWEFKTNKEDPAQLLRDDSDVIKLVFESPLKQNENYVIKLYQIPLAQSTGSGEITKKGQKQEAYTLQFETVTTPLVSSMTPQGGGISPATSIRIEFDDAMDKTSVENAFTISPPTPGTINWEGDTIFTYAPSSQLSKATNYTITLQEGIQSSAGGITDSAINYSFETIGAVKVIGWSPTPGTTSANIDSSIRVTFDQAVDHASAESLFSIEPSVEGVFSWEGNTMIFNPTNNLGYSASHTVRVSSGVKTVSGLDSNQEFSFSFTTQPKKVEISVPLYRQVNSKECQIVATQMLLAFKGVSKSKTTIFNEMPKESVVCDAENNVWGNPNLGYVGDINGNHDCASGNRGYGVYWNPVSSYMASVGISNQVMRGMSIQQLTDQIEQGHPVMLWWQNGWSTPTDVSWYTPDGQYIYAVNGMHSEIAVGFIGPNNAPSHIIVNDPWRGRRELPISHFTGLWSYFNNTGIVVY</sequence>
<dbReference type="Pfam" id="PF13529">
    <property type="entry name" value="Peptidase_C39_2"/>
    <property type="match status" value="1"/>
</dbReference>
<keyword evidence="2" id="KW-1133">Transmembrane helix</keyword>
<reference evidence="5" key="2">
    <citation type="journal article" date="2021" name="Microbiome">
        <title>Successional dynamics and alternative stable states in a saline activated sludge microbial community over 9 years.</title>
        <authorList>
            <person name="Wang Y."/>
            <person name="Ye J."/>
            <person name="Ju F."/>
            <person name="Liu L."/>
            <person name="Boyd J.A."/>
            <person name="Deng Y."/>
            <person name="Parks D.H."/>
            <person name="Jiang X."/>
            <person name="Yin X."/>
            <person name="Woodcroft B.J."/>
            <person name="Tyson G.W."/>
            <person name="Hugenholtz P."/>
            <person name="Polz M.F."/>
            <person name="Zhang T."/>
        </authorList>
    </citation>
    <scope>NUCLEOTIDE SEQUENCE</scope>
    <source>
        <strain evidence="5">HKST-UBA11</strain>
    </source>
</reference>
<dbReference type="Gene3D" id="3.90.70.10">
    <property type="entry name" value="Cysteine proteinases"/>
    <property type="match status" value="1"/>
</dbReference>
<accession>A0A955L7M7</accession>
<evidence type="ECO:0000256" key="1">
    <source>
        <dbReference type="ARBA" id="ARBA00022729"/>
    </source>
</evidence>
<keyword evidence="1" id="KW-0732">Signal</keyword>
<dbReference type="Gene3D" id="2.60.40.3710">
    <property type="match status" value="2"/>
</dbReference>
<dbReference type="AlphaFoldDB" id="A0A955L7M7"/>
<keyword evidence="2" id="KW-0812">Transmembrane</keyword>
<dbReference type="PANTHER" id="PTHR37806">
    <property type="entry name" value="LMO0724 PROTEIN"/>
    <property type="match status" value="1"/>
</dbReference>
<dbReference type="PANTHER" id="PTHR37806:SF1">
    <property type="entry name" value="PEPTIDASE C39-LIKE DOMAIN-CONTAINING PROTEIN"/>
    <property type="match status" value="1"/>
</dbReference>
<dbReference type="Pfam" id="PF13205">
    <property type="entry name" value="Big_5"/>
    <property type="match status" value="2"/>
</dbReference>
<gene>
    <name evidence="5" type="ORF">KC717_00620</name>
</gene>
<protein>
    <submittedName>
        <fullName evidence="5">Ig-like domain-containing protein</fullName>
    </submittedName>
</protein>
<name>A0A955L7M7_9BACT</name>
<reference evidence="5" key="1">
    <citation type="submission" date="2020-04" db="EMBL/GenBank/DDBJ databases">
        <authorList>
            <person name="Zhang T."/>
        </authorList>
    </citation>
    <scope>NUCLEOTIDE SEQUENCE</scope>
    <source>
        <strain evidence="5">HKST-UBA11</strain>
    </source>
</reference>
<evidence type="ECO:0000259" key="4">
    <source>
        <dbReference type="Pfam" id="PF13529"/>
    </source>
</evidence>
<feature type="domain" description="SbsA Ig-like" evidence="3">
    <location>
        <begin position="387"/>
        <end position="482"/>
    </location>
</feature>
<evidence type="ECO:0000313" key="5">
    <source>
        <dbReference type="EMBL" id="MCA9385131.1"/>
    </source>
</evidence>
<evidence type="ECO:0000259" key="3">
    <source>
        <dbReference type="Pfam" id="PF13205"/>
    </source>
</evidence>
<evidence type="ECO:0000313" key="6">
    <source>
        <dbReference type="Proteomes" id="UP000754563"/>
    </source>
</evidence>
<dbReference type="Proteomes" id="UP000754563">
    <property type="component" value="Unassembled WGS sequence"/>
</dbReference>
<feature type="domain" description="Peptidase C39-like" evidence="4">
    <location>
        <begin position="490"/>
        <end position="658"/>
    </location>
</feature>
<organism evidence="5 6">
    <name type="scientific">Candidatus Dojkabacteria bacterium</name>
    <dbReference type="NCBI Taxonomy" id="2099670"/>
    <lineage>
        <taxon>Bacteria</taxon>
        <taxon>Candidatus Dojkabacteria</taxon>
    </lineage>
</organism>
<proteinExistence type="predicted"/>
<keyword evidence="2" id="KW-0472">Membrane</keyword>
<dbReference type="InterPro" id="IPR039564">
    <property type="entry name" value="Peptidase_C39-like"/>
</dbReference>
<dbReference type="EMBL" id="JAGQLH010000004">
    <property type="protein sequence ID" value="MCA9385131.1"/>
    <property type="molecule type" value="Genomic_DNA"/>
</dbReference>
<dbReference type="InterPro" id="IPR032812">
    <property type="entry name" value="SbsA_Ig"/>
</dbReference>